<gene>
    <name evidence="4" type="ORF">SAMN05518846_116111</name>
</gene>
<proteinExistence type="inferred from homology"/>
<evidence type="ECO:0000256" key="2">
    <source>
        <dbReference type="ARBA" id="ARBA00023239"/>
    </source>
</evidence>
<dbReference type="InterPro" id="IPR029045">
    <property type="entry name" value="ClpP/crotonase-like_dom_sf"/>
</dbReference>
<keyword evidence="5" id="KW-1185">Reference proteome</keyword>
<dbReference type="GO" id="GO:0016836">
    <property type="term" value="F:hydro-lyase activity"/>
    <property type="evidence" value="ECO:0007669"/>
    <property type="project" value="UniProtKB-ARBA"/>
</dbReference>
<dbReference type="Gene3D" id="3.90.226.10">
    <property type="entry name" value="2-enoyl-CoA Hydratase, Chain A, domain 1"/>
    <property type="match status" value="1"/>
</dbReference>
<name>A0A1I4B3B9_9BACL</name>
<accession>A0A1I4B3B9</accession>
<dbReference type="EMBL" id="FORT01000016">
    <property type="protein sequence ID" value="SFK62551.1"/>
    <property type="molecule type" value="Genomic_DNA"/>
</dbReference>
<reference evidence="5" key="1">
    <citation type="submission" date="2016-10" db="EMBL/GenBank/DDBJ databases">
        <authorList>
            <person name="Varghese N."/>
            <person name="Submissions S."/>
        </authorList>
    </citation>
    <scope>NUCLEOTIDE SEQUENCE [LARGE SCALE GENOMIC DNA]</scope>
    <source>
        <strain evidence="5">OK042</strain>
    </source>
</reference>
<dbReference type="GO" id="GO:0006635">
    <property type="term" value="P:fatty acid beta-oxidation"/>
    <property type="evidence" value="ECO:0007669"/>
    <property type="project" value="TreeGrafter"/>
</dbReference>
<evidence type="ECO:0000256" key="1">
    <source>
        <dbReference type="ARBA" id="ARBA00005254"/>
    </source>
</evidence>
<dbReference type="NCBIfam" id="NF005803">
    <property type="entry name" value="PRK07658.1"/>
    <property type="match status" value="1"/>
</dbReference>
<dbReference type="RefSeq" id="WP_092274233.1">
    <property type="nucleotide sequence ID" value="NZ_BJOE01000064.1"/>
</dbReference>
<dbReference type="CDD" id="cd06558">
    <property type="entry name" value="crotonase-like"/>
    <property type="match status" value="1"/>
</dbReference>
<protein>
    <submittedName>
        <fullName evidence="4">Enoyl-CoA hydratase</fullName>
    </submittedName>
</protein>
<dbReference type="InterPro" id="IPR018376">
    <property type="entry name" value="Enoyl-CoA_hyd/isom_CS"/>
</dbReference>
<evidence type="ECO:0000313" key="4">
    <source>
        <dbReference type="EMBL" id="SFK62551.1"/>
    </source>
</evidence>
<dbReference type="FunFam" id="3.90.226.10:FF:000009">
    <property type="entry name" value="Carnitinyl-CoA dehydratase"/>
    <property type="match status" value="1"/>
</dbReference>
<dbReference type="PANTHER" id="PTHR11941:SF175">
    <property type="entry name" value="ENOYL-COA HYDRATASE-RELATED"/>
    <property type="match status" value="1"/>
</dbReference>
<comment type="similarity">
    <text evidence="1 3">Belongs to the enoyl-CoA hydratase/isomerase family.</text>
</comment>
<dbReference type="SUPFAM" id="SSF52096">
    <property type="entry name" value="ClpP/crotonase"/>
    <property type="match status" value="1"/>
</dbReference>
<dbReference type="FunFam" id="1.10.12.10:FF:000001">
    <property type="entry name" value="Probable enoyl-CoA hydratase, mitochondrial"/>
    <property type="match status" value="1"/>
</dbReference>
<evidence type="ECO:0000256" key="3">
    <source>
        <dbReference type="RuleBase" id="RU003707"/>
    </source>
</evidence>
<sequence length="257" mass="27264">MDSRWNVQIVDRVAVATITNPPANALGKPVLAQLGELLDQWEKDTEIKAIVVTGEGRFFVAGADIKEFTELLPADAEAMAKNGQALFDRMEKFPKPIIAAINGACLGGGLELAMACHIRLAAPEAKLGLPELNLGLIPGYGGTQRLPRLVGRGKATQLILTSEMIGGEEAHRIGLVEAVYPAEQLLEEAKKLAATIATKSAVTLKLALAAVQGAVDLPLSEGLAKEATLFGEAFTSEDVKEGVGAFLEKRKPNFADR</sequence>
<evidence type="ECO:0000313" key="5">
    <source>
        <dbReference type="Proteomes" id="UP000198915"/>
    </source>
</evidence>
<organism evidence="4 5">
    <name type="scientific">Brevibacillus centrosporus</name>
    <dbReference type="NCBI Taxonomy" id="54910"/>
    <lineage>
        <taxon>Bacteria</taxon>
        <taxon>Bacillati</taxon>
        <taxon>Bacillota</taxon>
        <taxon>Bacilli</taxon>
        <taxon>Bacillales</taxon>
        <taxon>Paenibacillaceae</taxon>
        <taxon>Brevibacillus</taxon>
    </lineage>
</organism>
<dbReference type="AlphaFoldDB" id="A0A1I4B3B9"/>
<dbReference type="PROSITE" id="PS00166">
    <property type="entry name" value="ENOYL_COA_HYDRATASE"/>
    <property type="match status" value="1"/>
</dbReference>
<dbReference type="Pfam" id="PF00378">
    <property type="entry name" value="ECH_1"/>
    <property type="match status" value="1"/>
</dbReference>
<dbReference type="Proteomes" id="UP000198915">
    <property type="component" value="Unassembled WGS sequence"/>
</dbReference>
<keyword evidence="2" id="KW-0456">Lyase</keyword>
<dbReference type="STRING" id="1884381.SAMN05518846_116111"/>
<dbReference type="PANTHER" id="PTHR11941">
    <property type="entry name" value="ENOYL-COA HYDRATASE-RELATED"/>
    <property type="match status" value="1"/>
</dbReference>
<dbReference type="InterPro" id="IPR001753">
    <property type="entry name" value="Enoyl-CoA_hydra/iso"/>
</dbReference>